<feature type="region of interest" description="Disordered" evidence="1">
    <location>
        <begin position="108"/>
        <end position="136"/>
    </location>
</feature>
<feature type="compositionally biased region" description="Basic and acidic residues" evidence="1">
    <location>
        <begin position="25"/>
        <end position="36"/>
    </location>
</feature>
<dbReference type="EMBL" id="FWWW01000112">
    <property type="protein sequence ID" value="SMC00630.1"/>
    <property type="molecule type" value="Genomic_DNA"/>
</dbReference>
<evidence type="ECO:0000313" key="2">
    <source>
        <dbReference type="EMBL" id="SMC00630.1"/>
    </source>
</evidence>
<gene>
    <name evidence="2" type="ORF">SAMN00120144_4072</name>
</gene>
<evidence type="ECO:0000313" key="3">
    <source>
        <dbReference type="Proteomes" id="UP000192266"/>
    </source>
</evidence>
<name>A0A1W1W591_9BACT</name>
<sequence>MLRTVKQRKKRKKPARTQPQGTYRKPAEEYSNPREQHAHTEYNILCVENQELRTSVDSKVNRFHSTLTNMSGPLRNFLTFEGQPRVSIDIANSQPYLANILLQPAFYQESTSSTHKAEVENQGGEEQGQEKKAEKG</sequence>
<protein>
    <submittedName>
        <fullName evidence="2">Uncharacterized protein</fullName>
    </submittedName>
</protein>
<dbReference type="AlphaFoldDB" id="A0A1W1W591"/>
<feature type="region of interest" description="Disordered" evidence="1">
    <location>
        <begin position="1"/>
        <end position="36"/>
    </location>
</feature>
<accession>A0A1W1W591</accession>
<feature type="compositionally biased region" description="Basic residues" evidence="1">
    <location>
        <begin position="1"/>
        <end position="15"/>
    </location>
</feature>
<keyword evidence="3" id="KW-1185">Reference proteome</keyword>
<organism evidence="2 3">
    <name type="scientific">Hymenobacter roseosalivarius DSM 11622</name>
    <dbReference type="NCBI Taxonomy" id="645990"/>
    <lineage>
        <taxon>Bacteria</taxon>
        <taxon>Pseudomonadati</taxon>
        <taxon>Bacteroidota</taxon>
        <taxon>Cytophagia</taxon>
        <taxon>Cytophagales</taxon>
        <taxon>Hymenobacteraceae</taxon>
        <taxon>Hymenobacter</taxon>
    </lineage>
</organism>
<dbReference type="Proteomes" id="UP000192266">
    <property type="component" value="Unassembled WGS sequence"/>
</dbReference>
<evidence type="ECO:0000256" key="1">
    <source>
        <dbReference type="SAM" id="MobiDB-lite"/>
    </source>
</evidence>
<dbReference type="STRING" id="645990.SAMN00120144_4072"/>
<proteinExistence type="predicted"/>
<reference evidence="2 3" key="1">
    <citation type="submission" date="2017-04" db="EMBL/GenBank/DDBJ databases">
        <authorList>
            <person name="Afonso C.L."/>
            <person name="Miller P.J."/>
            <person name="Scott M.A."/>
            <person name="Spackman E."/>
            <person name="Goraichik I."/>
            <person name="Dimitrov K.M."/>
            <person name="Suarez D.L."/>
            <person name="Swayne D.E."/>
        </authorList>
    </citation>
    <scope>NUCLEOTIDE SEQUENCE [LARGE SCALE GENOMIC DNA]</scope>
    <source>
        <strain evidence="2 3">DSM 11622</strain>
    </source>
</reference>